<name>U7QMW7_9CYAN</name>
<dbReference type="Proteomes" id="UP000017127">
    <property type="component" value="Unassembled WGS sequence"/>
</dbReference>
<dbReference type="RefSeq" id="WP_023066072.1">
    <property type="nucleotide sequence ID" value="NZ_AUZM01000018.1"/>
</dbReference>
<dbReference type="PATRIC" id="fig|1348334.3.peg.2232"/>
<proteinExistence type="predicted"/>
<dbReference type="OrthoDB" id="454733at2"/>
<sequence length="124" mass="13880">MDNPIHVIDNDDVLHTGASALMFQCTFKVSEFLAMMQAKLEEEYIFGDGLECDLLSPGQPWKKGKVKVRLEFSSSESVIPQVPQEGPIIAVPQFPNIPIPNETVDPEELPPPLRRQIHPVGMWS</sequence>
<dbReference type="EMBL" id="AUZM01000018">
    <property type="protein sequence ID" value="ERT07756.1"/>
    <property type="molecule type" value="Genomic_DNA"/>
</dbReference>
<gene>
    <name evidence="1" type="ORF">M595_2299</name>
</gene>
<organism evidence="1 2">
    <name type="scientific">Lyngbya aestuarii BL J</name>
    <dbReference type="NCBI Taxonomy" id="1348334"/>
    <lineage>
        <taxon>Bacteria</taxon>
        <taxon>Bacillati</taxon>
        <taxon>Cyanobacteriota</taxon>
        <taxon>Cyanophyceae</taxon>
        <taxon>Oscillatoriophycideae</taxon>
        <taxon>Oscillatoriales</taxon>
        <taxon>Microcoleaceae</taxon>
        <taxon>Lyngbya</taxon>
    </lineage>
</organism>
<accession>U7QMW7</accession>
<reference evidence="1 2" key="1">
    <citation type="journal article" date="2013" name="Front. Microbiol.">
        <title>Comparative genomic analyses of the cyanobacterium, Lyngbya aestuarii BL J, a powerful hydrogen producer.</title>
        <authorList>
            <person name="Kothari A."/>
            <person name="Vaughn M."/>
            <person name="Garcia-Pichel F."/>
        </authorList>
    </citation>
    <scope>NUCLEOTIDE SEQUENCE [LARGE SCALE GENOMIC DNA]</scope>
    <source>
        <strain evidence="1 2">BL J</strain>
    </source>
</reference>
<protein>
    <submittedName>
        <fullName evidence="1">KGK domain protein</fullName>
    </submittedName>
</protein>
<comment type="caution">
    <text evidence="1">The sequence shown here is derived from an EMBL/GenBank/DDBJ whole genome shotgun (WGS) entry which is preliminary data.</text>
</comment>
<evidence type="ECO:0000313" key="1">
    <source>
        <dbReference type="EMBL" id="ERT07756.1"/>
    </source>
</evidence>
<evidence type="ECO:0000313" key="2">
    <source>
        <dbReference type="Proteomes" id="UP000017127"/>
    </source>
</evidence>
<dbReference type="AlphaFoldDB" id="U7QMW7"/>
<keyword evidence="2" id="KW-1185">Reference proteome</keyword>